<evidence type="ECO:0000259" key="3">
    <source>
        <dbReference type="PROSITE" id="PS50914"/>
    </source>
</evidence>
<dbReference type="InterPro" id="IPR032789">
    <property type="entry name" value="T2SS-T3SS_pil_N"/>
</dbReference>
<evidence type="ECO:0000313" key="4">
    <source>
        <dbReference type="EMBL" id="MBB4267566.1"/>
    </source>
</evidence>
<dbReference type="AlphaFoldDB" id="A0A7W6RFF7"/>
<dbReference type="InterPro" id="IPR001775">
    <property type="entry name" value="GspD/PilQ"/>
</dbReference>
<dbReference type="InterPro" id="IPR050810">
    <property type="entry name" value="Bact_Secretion_Sys_Channel"/>
</dbReference>
<evidence type="ECO:0000256" key="1">
    <source>
        <dbReference type="RuleBase" id="RU004003"/>
    </source>
</evidence>
<dbReference type="Pfam" id="PF13629">
    <property type="entry name" value="T2SS-T3SS_pil_N"/>
    <property type="match status" value="1"/>
</dbReference>
<gene>
    <name evidence="4" type="ORF">GGD89_003212</name>
</gene>
<sequence length="474" mass="50545">MPVTAPPSPDWAPRPTDTTALDGADVIEPVQRRLPSGVRREGDLIVATIGKAIEIEVDRPFQDVVVPQPEVAEVVVLQPGKVFVATRGVGSTNLLLVDADGHVIRNIEVVVEADLDGLRRTLATMMPGSRVEVTPTQSGVVLTGQVESAAQADNAARVAAQFAGGETDDVINSLAVAGDQQVLLKVRVAEMSRTTSKFLGAQTNFDVSGLESGTILGDNLGNLLTGAMLGGSLGTGVPNTIVIDKFGIDGINFDALEEQDLIKVLAEPTLTAISGETANFLVGGEFPVPVAEDEDDRILIEFKEFGVSLSFTPVVLSDNQISLRIQTEVSRIAEEISFTTEGNILIPGLSVRRAASTVMLPSGGSLMIAGLLRDEERNSIQGTPGLMDLPILGALFRSTEFLNERTEMVVLVQAFKVRPREFGPEFSLPTDGFVPADDIDIYLFGKLYEQYGGGPGQRPRPAFTMSAPIGYMME</sequence>
<dbReference type="RefSeq" id="WP_184047155.1">
    <property type="nucleotide sequence ID" value="NZ_JACIGK010000029.1"/>
</dbReference>
<dbReference type="PANTHER" id="PTHR30332">
    <property type="entry name" value="PROBABLE GENERAL SECRETION PATHWAY PROTEIN D"/>
    <property type="match status" value="1"/>
</dbReference>
<dbReference type="InterPro" id="IPR004846">
    <property type="entry name" value="T2SS/T3SS_dom"/>
</dbReference>
<comment type="caution">
    <text evidence="4">The sequence shown here is derived from an EMBL/GenBank/DDBJ whole genome shotgun (WGS) entry which is preliminary data.</text>
</comment>
<keyword evidence="5" id="KW-1185">Reference proteome</keyword>
<evidence type="ECO:0000313" key="5">
    <source>
        <dbReference type="Proteomes" id="UP000554286"/>
    </source>
</evidence>
<dbReference type="PROSITE" id="PS50914">
    <property type="entry name" value="BON"/>
    <property type="match status" value="1"/>
</dbReference>
<accession>A0A7W6RFF7</accession>
<dbReference type="Proteomes" id="UP000554286">
    <property type="component" value="Unassembled WGS sequence"/>
</dbReference>
<proteinExistence type="inferred from homology"/>
<dbReference type="GO" id="GO:0015627">
    <property type="term" value="C:type II protein secretion system complex"/>
    <property type="evidence" value="ECO:0007669"/>
    <property type="project" value="TreeGrafter"/>
</dbReference>
<comment type="similarity">
    <text evidence="1">Belongs to the bacterial secretin family.</text>
</comment>
<feature type="domain" description="BON" evidence="3">
    <location>
        <begin position="107"/>
        <end position="178"/>
    </location>
</feature>
<dbReference type="PANTHER" id="PTHR30332:SF17">
    <property type="entry name" value="TYPE IV PILIATION SYSTEM PROTEIN DR_0774-RELATED"/>
    <property type="match status" value="1"/>
</dbReference>
<protein>
    <submittedName>
        <fullName evidence="4">Pilus assembly protein CpaC</fullName>
    </submittedName>
</protein>
<dbReference type="Pfam" id="PF00263">
    <property type="entry name" value="Secretin"/>
    <property type="match status" value="1"/>
</dbReference>
<feature type="compositionally biased region" description="Pro residues" evidence="2">
    <location>
        <begin position="1"/>
        <end position="12"/>
    </location>
</feature>
<dbReference type="GO" id="GO:0009306">
    <property type="term" value="P:protein secretion"/>
    <property type="evidence" value="ECO:0007669"/>
    <property type="project" value="InterPro"/>
</dbReference>
<dbReference type="EMBL" id="JACIGK010000029">
    <property type="protein sequence ID" value="MBB4267566.1"/>
    <property type="molecule type" value="Genomic_DNA"/>
</dbReference>
<feature type="region of interest" description="Disordered" evidence="2">
    <location>
        <begin position="1"/>
        <end position="20"/>
    </location>
</feature>
<dbReference type="PRINTS" id="PR00811">
    <property type="entry name" value="BCTERIALGSPD"/>
</dbReference>
<dbReference type="InterPro" id="IPR007055">
    <property type="entry name" value="BON_dom"/>
</dbReference>
<evidence type="ECO:0000256" key="2">
    <source>
        <dbReference type="SAM" id="MobiDB-lite"/>
    </source>
</evidence>
<name>A0A7W6RFF7_9PROT</name>
<reference evidence="4 5" key="1">
    <citation type="submission" date="2020-08" db="EMBL/GenBank/DDBJ databases">
        <title>Genome sequencing of Purple Non-Sulfur Bacteria from various extreme environments.</title>
        <authorList>
            <person name="Mayer M."/>
        </authorList>
    </citation>
    <scope>NUCLEOTIDE SEQUENCE [LARGE SCALE GENOMIC DNA]</scope>
    <source>
        <strain evidence="4 5">JA131</strain>
    </source>
</reference>
<organism evidence="4 5">
    <name type="scientific">Roseospira visakhapatnamensis</name>
    <dbReference type="NCBI Taxonomy" id="390880"/>
    <lineage>
        <taxon>Bacteria</taxon>
        <taxon>Pseudomonadati</taxon>
        <taxon>Pseudomonadota</taxon>
        <taxon>Alphaproteobacteria</taxon>
        <taxon>Rhodospirillales</taxon>
        <taxon>Rhodospirillaceae</taxon>
        <taxon>Roseospira</taxon>
    </lineage>
</organism>
<dbReference type="Pfam" id="PF04972">
    <property type="entry name" value="BON"/>
    <property type="match status" value="1"/>
</dbReference>